<sequence length="72" mass="8362">MSNEHSNKPQEIDLRLELIQEREAAPNQNVTTGYFIPAEEQEESAELFDSFFEDELAWILNIQEPDSSDQHP</sequence>
<gene>
    <name evidence="1" type="ORF">J2S37_000920</name>
</gene>
<reference evidence="1 2" key="1">
    <citation type="submission" date="2023-07" db="EMBL/GenBank/DDBJ databases">
        <title>Sequencing the genomes of 1000 actinobacteria strains.</title>
        <authorList>
            <person name="Klenk H.-P."/>
        </authorList>
    </citation>
    <scope>NUCLEOTIDE SEQUENCE [LARGE SCALE GENOMIC DNA]</scope>
    <source>
        <strain evidence="1 2">DSM 44508</strain>
    </source>
</reference>
<protein>
    <submittedName>
        <fullName evidence="1">Uncharacterized protein</fullName>
    </submittedName>
</protein>
<name>A0ABU2B6Z2_9CORY</name>
<dbReference type="EMBL" id="JAVDYF010000001">
    <property type="protein sequence ID" value="MDR7354382.1"/>
    <property type="molecule type" value="Genomic_DNA"/>
</dbReference>
<accession>A0ABU2B6Z2</accession>
<comment type="caution">
    <text evidence="1">The sequence shown here is derived from an EMBL/GenBank/DDBJ whole genome shotgun (WGS) entry which is preliminary data.</text>
</comment>
<dbReference type="RefSeq" id="WP_277103438.1">
    <property type="nucleotide sequence ID" value="NZ_BAAAJS010000079.1"/>
</dbReference>
<evidence type="ECO:0000313" key="1">
    <source>
        <dbReference type="EMBL" id="MDR7354382.1"/>
    </source>
</evidence>
<evidence type="ECO:0000313" key="2">
    <source>
        <dbReference type="Proteomes" id="UP001183619"/>
    </source>
</evidence>
<proteinExistence type="predicted"/>
<organism evidence="1 2">
    <name type="scientific">Corynebacterium felinum</name>
    <dbReference type="NCBI Taxonomy" id="131318"/>
    <lineage>
        <taxon>Bacteria</taxon>
        <taxon>Bacillati</taxon>
        <taxon>Actinomycetota</taxon>
        <taxon>Actinomycetes</taxon>
        <taxon>Mycobacteriales</taxon>
        <taxon>Corynebacteriaceae</taxon>
        <taxon>Corynebacterium</taxon>
    </lineage>
</organism>
<dbReference type="Proteomes" id="UP001183619">
    <property type="component" value="Unassembled WGS sequence"/>
</dbReference>
<keyword evidence="2" id="KW-1185">Reference proteome</keyword>